<dbReference type="PANTHER" id="PTHR43861">
    <property type="entry name" value="TRANS-ACONITATE 2-METHYLTRANSFERASE-RELATED"/>
    <property type="match status" value="1"/>
</dbReference>
<dbReference type="InterPro" id="IPR029063">
    <property type="entry name" value="SAM-dependent_MTases_sf"/>
</dbReference>
<dbReference type="RefSeq" id="WP_379955268.1">
    <property type="nucleotide sequence ID" value="NZ_JBHSCA010000001.1"/>
</dbReference>
<keyword evidence="3" id="KW-1185">Reference proteome</keyword>
<dbReference type="STRING" id="1416779.SAMN05444409_1674"/>
<evidence type="ECO:0000313" key="2">
    <source>
        <dbReference type="EMBL" id="SIO03021.1"/>
    </source>
</evidence>
<reference evidence="3" key="1">
    <citation type="submission" date="2016-11" db="EMBL/GenBank/DDBJ databases">
        <authorList>
            <person name="Varghese N."/>
            <person name="Submissions S."/>
        </authorList>
    </citation>
    <scope>NUCLEOTIDE SEQUENCE [LARGE SCALE GENOMIC DNA]</scope>
    <source>
        <strain evidence="3">DSM 27623</strain>
    </source>
</reference>
<evidence type="ECO:0000259" key="1">
    <source>
        <dbReference type="Pfam" id="PF13847"/>
    </source>
</evidence>
<dbReference type="Gene3D" id="3.40.50.150">
    <property type="entry name" value="Vaccinia Virus protein VP39"/>
    <property type="match status" value="1"/>
</dbReference>
<dbReference type="Gene3D" id="2.20.25.110">
    <property type="entry name" value="S-adenosyl-L-methionine-dependent methyltransferases"/>
    <property type="match status" value="1"/>
</dbReference>
<feature type="domain" description="Methyltransferase" evidence="1">
    <location>
        <begin position="73"/>
        <end position="187"/>
    </location>
</feature>
<evidence type="ECO:0000313" key="3">
    <source>
        <dbReference type="Proteomes" id="UP000185207"/>
    </source>
</evidence>
<dbReference type="InterPro" id="IPR025714">
    <property type="entry name" value="Methyltranfer_dom"/>
</dbReference>
<keyword evidence="2" id="KW-0808">Transferase</keyword>
<dbReference type="PANTHER" id="PTHR43861:SF1">
    <property type="entry name" value="TRANS-ACONITATE 2-METHYLTRANSFERASE"/>
    <property type="match status" value="1"/>
</dbReference>
<dbReference type="GO" id="GO:0008168">
    <property type="term" value="F:methyltransferase activity"/>
    <property type="evidence" value="ECO:0007669"/>
    <property type="project" value="UniProtKB-KW"/>
</dbReference>
<organism evidence="2 3">
    <name type="scientific">Epilithonimonas zeae</name>
    <dbReference type="NCBI Taxonomy" id="1416779"/>
    <lineage>
        <taxon>Bacteria</taxon>
        <taxon>Pseudomonadati</taxon>
        <taxon>Bacteroidota</taxon>
        <taxon>Flavobacteriia</taxon>
        <taxon>Flavobacteriales</taxon>
        <taxon>Weeksellaceae</taxon>
        <taxon>Chryseobacterium group</taxon>
        <taxon>Epilithonimonas</taxon>
    </lineage>
</organism>
<dbReference type="GO" id="GO:0032259">
    <property type="term" value="P:methylation"/>
    <property type="evidence" value="ECO:0007669"/>
    <property type="project" value="UniProtKB-KW"/>
</dbReference>
<dbReference type="Pfam" id="PF13847">
    <property type="entry name" value="Methyltransf_31"/>
    <property type="match status" value="1"/>
</dbReference>
<name>A0A1N6G6D2_9FLAO</name>
<dbReference type="SUPFAM" id="SSF53335">
    <property type="entry name" value="S-adenosyl-L-methionine-dependent methyltransferases"/>
    <property type="match status" value="1"/>
</dbReference>
<proteinExistence type="predicted"/>
<dbReference type="CDD" id="cd02440">
    <property type="entry name" value="AdoMet_MTases"/>
    <property type="match status" value="1"/>
</dbReference>
<protein>
    <submittedName>
        <fullName evidence="2">Methyltransferase domain-containing protein</fullName>
    </submittedName>
</protein>
<dbReference type="AlphaFoldDB" id="A0A1N6G6D2"/>
<dbReference type="Proteomes" id="UP000185207">
    <property type="component" value="Unassembled WGS sequence"/>
</dbReference>
<keyword evidence="2" id="KW-0489">Methyltransferase</keyword>
<sequence length="276" mass="33260">MLDVRRRKLDDFQYDVNFNHKTSIIQPKFHYFCKMQWFEEWFDTPYYHILYKNHDYKEAEDFLNLLTDYVKLEKNSKIIDLACGKGRHSVYLNKLGYDVLGLDLSEQSIRFDKQFETETLKFQVHDMRNKIESEPVDAVFNLFTSFGYFETEEEDKSVFQSVSDVLKDDGFFVLDFLNAEYVKKVITPSSSIVRENIVFNIKKHIEDECIMKEIDFEADDKKHHFFERVKLTSPEKILKFAYEFGFELIQRWGDYQLNDFDESKSQRCINLFRKIK</sequence>
<dbReference type="EMBL" id="FSRK01000001">
    <property type="protein sequence ID" value="SIO03021.1"/>
    <property type="molecule type" value="Genomic_DNA"/>
</dbReference>
<gene>
    <name evidence="2" type="ORF">SAMN05444409_1674</name>
</gene>
<accession>A0A1N6G6D2</accession>